<reference evidence="1" key="1">
    <citation type="submission" date="2020-05" db="EMBL/GenBank/DDBJ databases">
        <authorList>
            <person name="Chiriac C."/>
            <person name="Salcher M."/>
            <person name="Ghai R."/>
            <person name="Kavagutti S V."/>
        </authorList>
    </citation>
    <scope>NUCLEOTIDE SEQUENCE</scope>
</reference>
<dbReference type="InterPro" id="IPR019587">
    <property type="entry name" value="Polyketide_cyclase/dehydratase"/>
</dbReference>
<dbReference type="InterPro" id="IPR023393">
    <property type="entry name" value="START-like_dom_sf"/>
</dbReference>
<accession>A0A6J5Z6N5</accession>
<proteinExistence type="predicted"/>
<name>A0A6J5Z6N5_9ZZZZ</name>
<organism evidence="1">
    <name type="scientific">freshwater metagenome</name>
    <dbReference type="NCBI Taxonomy" id="449393"/>
    <lineage>
        <taxon>unclassified sequences</taxon>
        <taxon>metagenomes</taxon>
        <taxon>ecological metagenomes</taxon>
    </lineage>
</organism>
<dbReference type="SUPFAM" id="SSF55961">
    <property type="entry name" value="Bet v1-like"/>
    <property type="match status" value="1"/>
</dbReference>
<evidence type="ECO:0000313" key="2">
    <source>
        <dbReference type="EMBL" id="CAB5028636.1"/>
    </source>
</evidence>
<dbReference type="Gene3D" id="3.30.530.20">
    <property type="match status" value="1"/>
</dbReference>
<protein>
    <submittedName>
        <fullName evidence="1">Unannotated protein</fullName>
    </submittedName>
</protein>
<sequence>MGAVTAEIQIDAPPEQVWKVALDPQRLGDWVTIHRKLNECDDGPARLGFTMVQTMELRGAPLKVRWELVACDEPHLATWSGRGPAGSRAETVYRLEAKDGGTLFHYRNEFFPPMGIIGRVAQRAIAGDLPESEALESLKQLQRIST</sequence>
<dbReference type="AlphaFoldDB" id="A0A6J5Z6N5"/>
<evidence type="ECO:0000313" key="1">
    <source>
        <dbReference type="EMBL" id="CAB4335283.1"/>
    </source>
</evidence>
<dbReference type="Pfam" id="PF10604">
    <property type="entry name" value="Polyketide_cyc2"/>
    <property type="match status" value="1"/>
</dbReference>
<gene>
    <name evidence="1" type="ORF">UFOPK3522_00139</name>
    <name evidence="2" type="ORF">UFOPK4175_00110</name>
</gene>
<dbReference type="EMBL" id="CAESAO010000006">
    <property type="protein sequence ID" value="CAB4335283.1"/>
    <property type="molecule type" value="Genomic_DNA"/>
</dbReference>
<dbReference type="CDD" id="cd07812">
    <property type="entry name" value="SRPBCC"/>
    <property type="match status" value="1"/>
</dbReference>
<dbReference type="EMBL" id="CAFBPX010000010">
    <property type="protein sequence ID" value="CAB5028636.1"/>
    <property type="molecule type" value="Genomic_DNA"/>
</dbReference>